<dbReference type="GO" id="GO:0004459">
    <property type="term" value="F:L-lactate dehydrogenase (NAD+) activity"/>
    <property type="evidence" value="ECO:0007669"/>
    <property type="project" value="TreeGrafter"/>
</dbReference>
<feature type="binding site" evidence="7">
    <location>
        <position position="280"/>
    </location>
    <ligand>
        <name>glyoxylate</name>
        <dbReference type="ChEBI" id="CHEBI:36655"/>
    </ligand>
</feature>
<comment type="cofactor">
    <cofactor evidence="1">
        <name>FMN</name>
        <dbReference type="ChEBI" id="CHEBI:58210"/>
    </cofactor>
</comment>
<evidence type="ECO:0000256" key="2">
    <source>
        <dbReference type="ARBA" id="ARBA00022630"/>
    </source>
</evidence>
<feature type="binding site" evidence="7">
    <location>
        <begin position="334"/>
        <end position="335"/>
    </location>
    <ligand>
        <name>FMN</name>
        <dbReference type="ChEBI" id="CHEBI:58210"/>
    </ligand>
</feature>
<dbReference type="GO" id="GO:0010181">
    <property type="term" value="F:FMN binding"/>
    <property type="evidence" value="ECO:0007669"/>
    <property type="project" value="InterPro"/>
</dbReference>
<dbReference type="PIRSF" id="PIRSF000138">
    <property type="entry name" value="Al-hdrx_acd_dh"/>
    <property type="match status" value="1"/>
</dbReference>
<sequence length="392" mass="42892">MTNLNTITCIEDLRKVAKRRVPRMFYDYADSGSYTESTYRANEADFQNLLFRQRVAVDMSGRSTRTQMLGQDVAMPAAIAPVGLTGMQHADGETLTARAARDFGIPFTLSTMSICSIEDVAQGTNGHPFWFQLYVMRDREFSANLIARAKAAGCSALVLTLDLQVLGQRHKDIKNGLTTPPKPTLKNLLNLATKPHWCKAMFGTQRRTFGNIVGHAKGVTDLSSLSSWTAEQFDPQLNWNDVERIKNQWGGKIILKGIMDVEDAKLAAQSGADAIVVSNHGGRQLDSAPSSISALPEIVDAVGKDLEVWMDGGIRTGQDILKARALGARGTMLGRSFVYGLGAYGQEGVTKALTILQKELDVSMAFCGHTQIDQVDQSILLPSSLHRFKARV</sequence>
<feature type="binding site" evidence="7">
    <location>
        <position position="160"/>
    </location>
    <ligand>
        <name>FMN</name>
        <dbReference type="ChEBI" id="CHEBI:58210"/>
    </ligand>
</feature>
<dbReference type="NCBIfam" id="NF008398">
    <property type="entry name" value="PRK11197.1"/>
    <property type="match status" value="1"/>
</dbReference>
<dbReference type="GO" id="GO:0009060">
    <property type="term" value="P:aerobic respiration"/>
    <property type="evidence" value="ECO:0007669"/>
    <property type="project" value="TreeGrafter"/>
</dbReference>
<feature type="binding site" evidence="7">
    <location>
        <position position="283"/>
    </location>
    <ligand>
        <name>glyoxylate</name>
        <dbReference type="ChEBI" id="CHEBI:36655"/>
    </ligand>
</feature>
<organism evidence="9 10">
    <name type="scientific">Lampropedia puyangensis</name>
    <dbReference type="NCBI Taxonomy" id="1330072"/>
    <lineage>
        <taxon>Bacteria</taxon>
        <taxon>Pseudomonadati</taxon>
        <taxon>Pseudomonadota</taxon>
        <taxon>Betaproteobacteria</taxon>
        <taxon>Burkholderiales</taxon>
        <taxon>Comamonadaceae</taxon>
        <taxon>Lampropedia</taxon>
    </lineage>
</organism>
<evidence type="ECO:0000256" key="6">
    <source>
        <dbReference type="PIRSR" id="PIRSR000138-1"/>
    </source>
</evidence>
<feature type="binding site" evidence="7">
    <location>
        <position position="134"/>
    </location>
    <ligand>
        <name>glyoxylate</name>
        <dbReference type="ChEBI" id="CHEBI:36655"/>
    </ligand>
</feature>
<evidence type="ECO:0000313" key="9">
    <source>
        <dbReference type="EMBL" id="THU05384.1"/>
    </source>
</evidence>
<dbReference type="GO" id="GO:0005886">
    <property type="term" value="C:plasma membrane"/>
    <property type="evidence" value="ECO:0007669"/>
    <property type="project" value="TreeGrafter"/>
</dbReference>
<dbReference type="InterPro" id="IPR012133">
    <property type="entry name" value="Alpha-hydoxy_acid_DH_FMN"/>
</dbReference>
<dbReference type="Proteomes" id="UP000308917">
    <property type="component" value="Unassembled WGS sequence"/>
</dbReference>
<dbReference type="InterPro" id="IPR013785">
    <property type="entry name" value="Aldolase_TIM"/>
</dbReference>
<evidence type="ECO:0000313" key="10">
    <source>
        <dbReference type="Proteomes" id="UP000308917"/>
    </source>
</evidence>
<feature type="binding site" evidence="7">
    <location>
        <begin position="311"/>
        <end position="315"/>
    </location>
    <ligand>
        <name>FMN</name>
        <dbReference type="ChEBI" id="CHEBI:58210"/>
    </ligand>
</feature>
<feature type="binding site" evidence="7">
    <location>
        <begin position="81"/>
        <end position="83"/>
    </location>
    <ligand>
        <name>FMN</name>
        <dbReference type="ChEBI" id="CHEBI:58210"/>
    </ligand>
</feature>
<evidence type="ECO:0000256" key="1">
    <source>
        <dbReference type="ARBA" id="ARBA00001917"/>
    </source>
</evidence>
<dbReference type="InterPro" id="IPR008259">
    <property type="entry name" value="FMN_hydac_DH_AS"/>
</dbReference>
<feature type="active site" description="Proton acceptor" evidence="6">
    <location>
        <position position="280"/>
    </location>
</feature>
<proteinExistence type="inferred from homology"/>
<dbReference type="OrthoDB" id="9770452at2"/>
<evidence type="ECO:0000256" key="3">
    <source>
        <dbReference type="ARBA" id="ARBA00022643"/>
    </source>
</evidence>
<feature type="binding site" evidence="7">
    <location>
        <position position="110"/>
    </location>
    <ligand>
        <name>FMN</name>
        <dbReference type="ChEBI" id="CHEBI:58210"/>
    </ligand>
</feature>
<dbReference type="PROSITE" id="PS51349">
    <property type="entry name" value="FMN_HYDROXY_ACID_DH_2"/>
    <property type="match status" value="1"/>
</dbReference>
<keyword evidence="4" id="KW-0560">Oxidoreductase</keyword>
<dbReference type="EMBL" id="STFG01000001">
    <property type="protein sequence ID" value="THU05384.1"/>
    <property type="molecule type" value="Genomic_DNA"/>
</dbReference>
<feature type="binding site" evidence="7">
    <location>
        <position position="132"/>
    </location>
    <ligand>
        <name>glyoxylate</name>
        <dbReference type="ChEBI" id="CHEBI:36655"/>
    </ligand>
</feature>
<comment type="similarity">
    <text evidence="5">Belongs to the FMN-dependent alpha-hydroxy acid dehydrogenase family.</text>
</comment>
<keyword evidence="10" id="KW-1185">Reference proteome</keyword>
<keyword evidence="3 7" id="KW-0288">FMN</keyword>
<dbReference type="PANTHER" id="PTHR10578">
    <property type="entry name" value="S -2-HYDROXY-ACID OXIDASE-RELATED"/>
    <property type="match status" value="1"/>
</dbReference>
<evidence type="ECO:0000259" key="8">
    <source>
        <dbReference type="PROSITE" id="PS51349"/>
    </source>
</evidence>
<dbReference type="InterPro" id="IPR000262">
    <property type="entry name" value="FMN-dep_DH"/>
</dbReference>
<feature type="binding site" evidence="7">
    <location>
        <position position="256"/>
    </location>
    <ligand>
        <name>FMN</name>
        <dbReference type="ChEBI" id="CHEBI:58210"/>
    </ligand>
</feature>
<dbReference type="AlphaFoldDB" id="A0A4S8FFT6"/>
<dbReference type="Pfam" id="PF01070">
    <property type="entry name" value="FMN_dh"/>
    <property type="match status" value="1"/>
</dbReference>
<dbReference type="CDD" id="cd02809">
    <property type="entry name" value="alpha_hydroxyacid_oxid_FMN"/>
    <property type="match status" value="1"/>
</dbReference>
<dbReference type="PANTHER" id="PTHR10578:SF107">
    <property type="entry name" value="2-HYDROXYACID OXIDASE 1"/>
    <property type="match status" value="1"/>
</dbReference>
<name>A0A4S8FFT6_9BURK</name>
<feature type="domain" description="FMN hydroxy acid dehydrogenase" evidence="8">
    <location>
        <begin position="2"/>
        <end position="385"/>
    </location>
</feature>
<comment type="caution">
    <text evidence="9">The sequence shown here is derived from an EMBL/GenBank/DDBJ whole genome shotgun (WGS) entry which is preliminary data.</text>
</comment>
<dbReference type="FunFam" id="3.20.20.70:FF:000029">
    <property type="entry name" value="L-lactate dehydrogenase"/>
    <property type="match status" value="1"/>
</dbReference>
<feature type="binding site" evidence="7">
    <location>
        <position position="28"/>
    </location>
    <ligand>
        <name>glyoxylate</name>
        <dbReference type="ChEBI" id="CHEBI:36655"/>
    </ligand>
</feature>
<evidence type="ECO:0000256" key="4">
    <source>
        <dbReference type="ARBA" id="ARBA00023002"/>
    </source>
</evidence>
<gene>
    <name evidence="9" type="ORF">E9531_02270</name>
</gene>
<feature type="binding site" evidence="7">
    <location>
        <position position="278"/>
    </location>
    <ligand>
        <name>FMN</name>
        <dbReference type="ChEBI" id="CHEBI:58210"/>
    </ligand>
</feature>
<reference evidence="9 10" key="1">
    <citation type="journal article" date="2015" name="Antonie Van Leeuwenhoek">
        <title>Lampropedia puyangensis sp. nov., isolated from symptomatic bark of Populus ? euramericana canker and emended description of Lampropedia hyalina (Ehrenberg 1832) Lee et al. 2004.</title>
        <authorList>
            <person name="Li Y."/>
            <person name="Wang T."/>
            <person name="Piao C.G."/>
            <person name="Wang L.F."/>
            <person name="Tian G.Z."/>
            <person name="Zhu T.H."/>
            <person name="Guo M.W."/>
        </authorList>
    </citation>
    <scope>NUCLEOTIDE SEQUENCE [LARGE SCALE GENOMIC DNA]</scope>
    <source>
        <strain evidence="9 10">2-bin</strain>
    </source>
</reference>
<dbReference type="Gene3D" id="3.20.20.70">
    <property type="entry name" value="Aldolase class I"/>
    <property type="match status" value="1"/>
</dbReference>
<evidence type="ECO:0000256" key="7">
    <source>
        <dbReference type="PIRSR" id="PIRSR000138-2"/>
    </source>
</evidence>
<feature type="binding site" evidence="7">
    <location>
        <position position="169"/>
    </location>
    <ligand>
        <name>glyoxylate</name>
        <dbReference type="ChEBI" id="CHEBI:36655"/>
    </ligand>
</feature>
<dbReference type="PROSITE" id="PS00557">
    <property type="entry name" value="FMN_HYDROXY_ACID_DH_1"/>
    <property type="match status" value="1"/>
</dbReference>
<keyword evidence="2 7" id="KW-0285">Flavoprotein</keyword>
<dbReference type="SUPFAM" id="SSF51395">
    <property type="entry name" value="FMN-linked oxidoreductases"/>
    <property type="match status" value="1"/>
</dbReference>
<evidence type="ECO:0000256" key="5">
    <source>
        <dbReference type="ARBA" id="ARBA00024042"/>
    </source>
</evidence>
<dbReference type="InterPro" id="IPR037396">
    <property type="entry name" value="FMN_HAD"/>
</dbReference>
<dbReference type="RefSeq" id="WP_136572094.1">
    <property type="nucleotide sequence ID" value="NZ_STFG01000001.1"/>
</dbReference>
<protein>
    <submittedName>
        <fullName evidence="9">Alpha-hydroxy-acid oxidizing protein</fullName>
    </submittedName>
</protein>
<accession>A0A4S8FFT6</accession>